<feature type="transmembrane region" description="Helical" evidence="1">
    <location>
        <begin position="198"/>
        <end position="218"/>
    </location>
</feature>
<evidence type="ECO:0000256" key="1">
    <source>
        <dbReference type="SAM" id="Phobius"/>
    </source>
</evidence>
<organism evidence="2 3">
    <name type="scientific">Symbiobacterium thermophilum</name>
    <dbReference type="NCBI Taxonomy" id="2734"/>
    <lineage>
        <taxon>Bacteria</taxon>
        <taxon>Bacillati</taxon>
        <taxon>Bacillota</taxon>
        <taxon>Clostridia</taxon>
        <taxon>Eubacteriales</taxon>
        <taxon>Symbiobacteriaceae</taxon>
        <taxon>Symbiobacterium</taxon>
    </lineage>
</organism>
<dbReference type="Gene3D" id="2.60.320.10">
    <property type="entry name" value="N-utilization substance G protein NusG, insert domain"/>
    <property type="match status" value="1"/>
</dbReference>
<dbReference type="CDD" id="cd09846">
    <property type="entry name" value="DUF1312"/>
    <property type="match status" value="1"/>
</dbReference>
<keyword evidence="1" id="KW-0812">Transmembrane</keyword>
<gene>
    <name evidence="2" type="ORF">A6D92_01055</name>
</gene>
<keyword evidence="1" id="KW-1133">Transmembrane helix</keyword>
<dbReference type="Gene3D" id="1.10.1760.20">
    <property type="match status" value="1"/>
</dbReference>
<feature type="transmembrane region" description="Helical" evidence="1">
    <location>
        <begin position="129"/>
        <end position="153"/>
    </location>
</feature>
<name>A0A1Y2T8W5_SYMTR</name>
<dbReference type="InterPro" id="IPR038690">
    <property type="entry name" value="NusG_2_sf"/>
</dbReference>
<dbReference type="AlphaFoldDB" id="A0A1Y2T8W5"/>
<accession>A0A1Y2T8W5</accession>
<dbReference type="EMBL" id="LWLV01000050">
    <property type="protein sequence ID" value="OTA42174.1"/>
    <property type="molecule type" value="Genomic_DNA"/>
</dbReference>
<proteinExistence type="predicted"/>
<dbReference type="Pfam" id="PF07456">
    <property type="entry name" value="Hpre_diP_synt_I"/>
    <property type="match status" value="1"/>
</dbReference>
<reference evidence="3" key="1">
    <citation type="submission" date="2016-04" db="EMBL/GenBank/DDBJ databases">
        <authorList>
            <person name="Antunes L.P."/>
            <person name="Martins L.F."/>
            <person name="Pereira R.V."/>
            <person name="Thomas A.M."/>
            <person name="Barbosa D."/>
            <person name="Nascimento L."/>
            <person name="Silva G.M."/>
            <person name="Condomitti G.W."/>
            <person name="Digiampietri L.A."/>
            <person name="Lombardi K.C."/>
            <person name="Ramos P.L."/>
            <person name="Quaggio R.B."/>
            <person name="Oliveira J.C."/>
            <person name="Pascon R.C."/>
            <person name="Cruz J.B."/>
            <person name="Silva A.M."/>
            <person name="Setubal J.C."/>
        </authorList>
    </citation>
    <scope>NUCLEOTIDE SEQUENCE [LARGE SCALE GENOMIC DNA]</scope>
</reference>
<feature type="transmembrane region" description="Helical" evidence="1">
    <location>
        <begin position="35"/>
        <end position="57"/>
    </location>
</feature>
<feature type="transmembrane region" description="Helical" evidence="1">
    <location>
        <begin position="69"/>
        <end position="92"/>
    </location>
</feature>
<sequence>MTRLSLLTAAGLALALLERQLPPPAPVPGVRWGLANAATLAALALDGPAAGLLVWFCRFTLAQIFAGTLFGPAFFVGGAGGLLAWAAMALFARGRRLGPAGVSAAGAVAHHVGQLAAAAAVTSTPGVLALLPLLLVLGPPVGLLTGALVGLLLRRLEAAGALGGAGAGDVARATAPDGSAPRAAVSGGRSGLIRASDLALAGGVAVLAGALVLGRGWWAGSRGPAAQAVVTVAGAPWRTLDLRQDGLYPVEPAGGHLVVEVADGAVRVREADCPDQVCVLTGWISSPGDMIVCVPYRVVIQITGDSGVGPDAILR</sequence>
<dbReference type="InterPro" id="IPR010898">
    <property type="entry name" value="Hpre_diP_synth_I"/>
</dbReference>
<dbReference type="Proteomes" id="UP000194267">
    <property type="component" value="Unassembled WGS sequence"/>
</dbReference>
<dbReference type="Pfam" id="PF07009">
    <property type="entry name" value="NusG_II"/>
    <property type="match status" value="1"/>
</dbReference>
<protein>
    <submittedName>
        <fullName evidence="2">Uncharacterized protein</fullName>
    </submittedName>
</protein>
<evidence type="ECO:0000313" key="3">
    <source>
        <dbReference type="Proteomes" id="UP000194267"/>
    </source>
</evidence>
<comment type="caution">
    <text evidence="2">The sequence shown here is derived from an EMBL/GenBank/DDBJ whole genome shotgun (WGS) entry which is preliminary data.</text>
</comment>
<evidence type="ECO:0000313" key="2">
    <source>
        <dbReference type="EMBL" id="OTA42174.1"/>
    </source>
</evidence>
<keyword evidence="1" id="KW-0472">Membrane</keyword>